<dbReference type="InterPro" id="IPR025924">
    <property type="entry name" value="YHYH_dom"/>
</dbReference>
<dbReference type="PANTHER" id="PTHR30289">
    <property type="entry name" value="UNCHARACTERIZED PROTEIN YBCL-RELATED"/>
    <property type="match status" value="1"/>
</dbReference>
<evidence type="ECO:0000313" key="2">
    <source>
        <dbReference type="EMBL" id="SDY61360.1"/>
    </source>
</evidence>
<protein>
    <submittedName>
        <fullName evidence="2">YHYH protein</fullName>
    </submittedName>
</protein>
<dbReference type="Pfam" id="PF14240">
    <property type="entry name" value="YHYH"/>
    <property type="match status" value="1"/>
</dbReference>
<dbReference type="AlphaFoldDB" id="A0A1H3LAN1"/>
<keyword evidence="3" id="KW-1185">Reference proteome</keyword>
<sequence length="266" mass="28458">MERAAHLRYPFPVKIPLLGFSLLAVGTVIYSCKKDDAATTVTPTGSADIMAVVKAKYLTTQGVTVSTSGSSITLKSDGLPHNHKTPYWGAGHVLYEDFPSGYHANVNTSMSARNYAMTIAATPGAASSPEATSLGPIGMALNGVPIYNDQEGGNRALDAQTITTFDYSGAHPGPGQDYHYHTTGRYTSQNDAKLIGFLRDGFPIYGRKDTTGVYPTLDTYGGHTGATQDFPAGIYHYHAANTNYLNSGYYVLKSGSYYGTKGTFTF</sequence>
<evidence type="ECO:0000259" key="1">
    <source>
        <dbReference type="Pfam" id="PF14240"/>
    </source>
</evidence>
<gene>
    <name evidence="2" type="ORF">SAMN04488069_110172</name>
</gene>
<dbReference type="STRING" id="651662.SAMN04488069_110172"/>
<reference evidence="3" key="1">
    <citation type="submission" date="2016-10" db="EMBL/GenBank/DDBJ databases">
        <authorList>
            <person name="Varghese N."/>
            <person name="Submissions S."/>
        </authorList>
    </citation>
    <scope>NUCLEOTIDE SEQUENCE [LARGE SCALE GENOMIC DNA]</scope>
    <source>
        <strain evidence="3">CGMCC 1.8975</strain>
    </source>
</reference>
<dbReference type="PANTHER" id="PTHR30289:SF8">
    <property type="entry name" value="YHYH DOMAIN-CONTAINING PROTEIN"/>
    <property type="match status" value="1"/>
</dbReference>
<name>A0A1H3LAN1_9BACT</name>
<dbReference type="OrthoDB" id="665834at2"/>
<proteinExistence type="predicted"/>
<dbReference type="EMBL" id="FNOV01000010">
    <property type="protein sequence ID" value="SDY61360.1"/>
    <property type="molecule type" value="Genomic_DNA"/>
</dbReference>
<evidence type="ECO:0000313" key="3">
    <source>
        <dbReference type="Proteomes" id="UP000199249"/>
    </source>
</evidence>
<accession>A0A1H3LAN1</accession>
<dbReference type="PROSITE" id="PS51257">
    <property type="entry name" value="PROKAR_LIPOPROTEIN"/>
    <property type="match status" value="1"/>
</dbReference>
<dbReference type="Proteomes" id="UP000199249">
    <property type="component" value="Unassembled WGS sequence"/>
</dbReference>
<feature type="domain" description="YHYH" evidence="1">
    <location>
        <begin position="117"/>
        <end position="208"/>
    </location>
</feature>
<organism evidence="2 3">
    <name type="scientific">Hymenobacter psychrophilus</name>
    <dbReference type="NCBI Taxonomy" id="651662"/>
    <lineage>
        <taxon>Bacteria</taxon>
        <taxon>Pseudomonadati</taxon>
        <taxon>Bacteroidota</taxon>
        <taxon>Cytophagia</taxon>
        <taxon>Cytophagales</taxon>
        <taxon>Hymenobacteraceae</taxon>
        <taxon>Hymenobacter</taxon>
    </lineage>
</organism>